<organism evidence="1 2">
    <name type="scientific">Rhodonellum ikkaensis</name>
    <dbReference type="NCBI Taxonomy" id="336829"/>
    <lineage>
        <taxon>Bacteria</taxon>
        <taxon>Pseudomonadati</taxon>
        <taxon>Bacteroidota</taxon>
        <taxon>Cytophagia</taxon>
        <taxon>Cytophagales</taxon>
        <taxon>Cytophagaceae</taxon>
        <taxon>Rhodonellum</taxon>
    </lineage>
</organism>
<gene>
    <name evidence="1" type="ORF">SAMN05444412_1052</name>
</gene>
<protein>
    <submittedName>
        <fullName evidence="1">Uncharacterized protein</fullName>
    </submittedName>
</protein>
<comment type="caution">
    <text evidence="1">The sequence shown here is derived from an EMBL/GenBank/DDBJ whole genome shotgun (WGS) entry which is preliminary data.</text>
</comment>
<keyword evidence="2" id="KW-1185">Reference proteome</keyword>
<evidence type="ECO:0000313" key="2">
    <source>
        <dbReference type="Proteomes" id="UP000199663"/>
    </source>
</evidence>
<sequence length="37" mass="4527">MVKSKTIINQLIMKHFEARIELVMHKMDLIQFNFHQL</sequence>
<reference evidence="1 2" key="1">
    <citation type="submission" date="2016-10" db="EMBL/GenBank/DDBJ databases">
        <authorList>
            <person name="Varghese N."/>
            <person name="Submissions S."/>
        </authorList>
    </citation>
    <scope>NUCLEOTIDE SEQUENCE [LARGE SCALE GENOMIC DNA]</scope>
    <source>
        <strain evidence="1 2">DSM 17997</strain>
    </source>
</reference>
<accession>A0A1H3PSQ2</accession>
<evidence type="ECO:0000313" key="1">
    <source>
        <dbReference type="EMBL" id="SDZ04274.1"/>
    </source>
</evidence>
<proteinExistence type="predicted"/>
<dbReference type="EMBL" id="FNQC01000005">
    <property type="protein sequence ID" value="SDZ04274.1"/>
    <property type="molecule type" value="Genomic_DNA"/>
</dbReference>
<dbReference type="Proteomes" id="UP000199663">
    <property type="component" value="Unassembled WGS sequence"/>
</dbReference>
<name>A0A1H3PSQ2_9BACT</name>